<evidence type="ECO:0000313" key="3">
    <source>
        <dbReference type="Proteomes" id="UP001178508"/>
    </source>
</evidence>
<evidence type="ECO:0008006" key="4">
    <source>
        <dbReference type="Google" id="ProtNLM"/>
    </source>
</evidence>
<dbReference type="EMBL" id="OY660883">
    <property type="protein sequence ID" value="CAJ1081718.1"/>
    <property type="molecule type" value="Genomic_DNA"/>
</dbReference>
<name>A0AAV1H7A5_XYRNO</name>
<organism evidence="2 3">
    <name type="scientific">Xyrichtys novacula</name>
    <name type="common">Pearly razorfish</name>
    <name type="synonym">Hemipteronotus novacula</name>
    <dbReference type="NCBI Taxonomy" id="13765"/>
    <lineage>
        <taxon>Eukaryota</taxon>
        <taxon>Metazoa</taxon>
        <taxon>Chordata</taxon>
        <taxon>Craniata</taxon>
        <taxon>Vertebrata</taxon>
        <taxon>Euteleostomi</taxon>
        <taxon>Actinopterygii</taxon>
        <taxon>Neopterygii</taxon>
        <taxon>Teleostei</taxon>
        <taxon>Neoteleostei</taxon>
        <taxon>Acanthomorphata</taxon>
        <taxon>Eupercaria</taxon>
        <taxon>Labriformes</taxon>
        <taxon>Labridae</taxon>
        <taxon>Xyrichtys</taxon>
    </lineage>
</organism>
<dbReference type="SUPFAM" id="SSF54117">
    <property type="entry name" value="Interleukin 8-like chemokines"/>
    <property type="match status" value="1"/>
</dbReference>
<feature type="chain" id="PRO_5044010213" description="Chemokine interleukin-8-like domain-containing protein" evidence="1">
    <location>
        <begin position="24"/>
        <end position="99"/>
    </location>
</feature>
<dbReference type="Proteomes" id="UP001178508">
    <property type="component" value="Chromosome 20"/>
</dbReference>
<keyword evidence="3" id="KW-1185">Reference proteome</keyword>
<accession>A0AAV1H7A5</accession>
<reference evidence="2" key="1">
    <citation type="submission" date="2023-08" db="EMBL/GenBank/DDBJ databases">
        <authorList>
            <person name="Alioto T."/>
            <person name="Alioto T."/>
            <person name="Gomez Garrido J."/>
        </authorList>
    </citation>
    <scope>NUCLEOTIDE SEQUENCE</scope>
</reference>
<dbReference type="AlphaFoldDB" id="A0AAV1H7A5"/>
<feature type="signal peptide" evidence="1">
    <location>
        <begin position="1"/>
        <end position="23"/>
    </location>
</feature>
<evidence type="ECO:0000313" key="2">
    <source>
        <dbReference type="EMBL" id="CAJ1081718.1"/>
    </source>
</evidence>
<proteinExistence type="predicted"/>
<protein>
    <recommendedName>
        <fullName evidence="4">Chemokine interleukin-8-like domain-containing protein</fullName>
    </recommendedName>
</protein>
<evidence type="ECO:0000256" key="1">
    <source>
        <dbReference type="SAM" id="SignalP"/>
    </source>
</evidence>
<dbReference type="GO" id="GO:0005576">
    <property type="term" value="C:extracellular region"/>
    <property type="evidence" value="ECO:0007669"/>
    <property type="project" value="InterPro"/>
</dbReference>
<dbReference type="InterPro" id="IPR036048">
    <property type="entry name" value="Interleukin_8-like_sf"/>
</dbReference>
<dbReference type="GO" id="GO:0008009">
    <property type="term" value="F:chemokine activity"/>
    <property type="evidence" value="ECO:0007669"/>
    <property type="project" value="InterPro"/>
</dbReference>
<gene>
    <name evidence="2" type="ORF">XNOV1_A028873</name>
</gene>
<sequence length="99" mass="11441">MSVRILTISALLFSVFIWSSVQKSHPPDVGPSCCYEGGPYIKPRIIKCIHQTRMRNCRTKNYAVQVEGGEWKCIDSESKWMKQQIQKGIVTCTEERKYN</sequence>
<keyword evidence="1" id="KW-0732">Signal</keyword>
<dbReference type="GO" id="GO:0006955">
    <property type="term" value="P:immune response"/>
    <property type="evidence" value="ECO:0007669"/>
    <property type="project" value="InterPro"/>
</dbReference>